<dbReference type="Proteomes" id="UP000232412">
    <property type="component" value="Unassembled WGS sequence"/>
</dbReference>
<dbReference type="AlphaFoldDB" id="A0A2H1EFC8"/>
<accession>A0A2H1EFC8</accession>
<dbReference type="RefSeq" id="WP_101009171.1">
    <property type="nucleotide sequence ID" value="NZ_FRFC01000003.1"/>
</dbReference>
<protein>
    <submittedName>
        <fullName evidence="2">Uncharacterized protein</fullName>
    </submittedName>
</protein>
<keyword evidence="1" id="KW-0175">Coiled coil</keyword>
<evidence type="ECO:0000313" key="3">
    <source>
        <dbReference type="Proteomes" id="UP000232412"/>
    </source>
</evidence>
<gene>
    <name evidence="2" type="ORF">NSIN_20114</name>
</gene>
<sequence length="154" mass="17267">MSKELRIKKGDVELAIHFDTKDQLKERLEDYEEISKIVEERLGVSFESKKAIRKDLEGICDFENNHIVLIKSPSSKVKKVCLVLHAYGPSGATLEEITLSSGVTNPSRNVINNTANKKYFRRLVQGRYALSDKGISFVTDEILPELKGGNNGTN</sequence>
<keyword evidence="3" id="KW-1185">Reference proteome</keyword>
<reference evidence="3" key="1">
    <citation type="submission" date="2016-12" db="EMBL/GenBank/DDBJ databases">
        <authorList>
            <person name="Herbold C."/>
        </authorList>
    </citation>
    <scope>NUCLEOTIDE SEQUENCE [LARGE SCALE GENOMIC DNA]</scope>
</reference>
<feature type="coiled-coil region" evidence="1">
    <location>
        <begin position="14"/>
        <end position="41"/>
    </location>
</feature>
<organism evidence="2 3">
    <name type="scientific">Nitrosotalea sinensis</name>
    <dbReference type="NCBI Taxonomy" id="1499975"/>
    <lineage>
        <taxon>Archaea</taxon>
        <taxon>Nitrososphaerota</taxon>
        <taxon>Nitrososphaeria</taxon>
        <taxon>Nitrosotaleales</taxon>
        <taxon>Nitrosotaleaceae</taxon>
        <taxon>Nitrosotalea</taxon>
    </lineage>
</organism>
<name>A0A2H1EFC8_9ARCH</name>
<proteinExistence type="predicted"/>
<dbReference type="EMBL" id="FRFC01000003">
    <property type="protein sequence ID" value="SHO43600.1"/>
    <property type="molecule type" value="Genomic_DNA"/>
</dbReference>
<evidence type="ECO:0000313" key="2">
    <source>
        <dbReference type="EMBL" id="SHO43600.1"/>
    </source>
</evidence>
<evidence type="ECO:0000256" key="1">
    <source>
        <dbReference type="SAM" id="Coils"/>
    </source>
</evidence>